<dbReference type="AlphaFoldDB" id="A0A0C9N633"/>
<dbReference type="Gene3D" id="1.10.10.10">
    <property type="entry name" value="Winged helix-like DNA-binding domain superfamily/Winged helix DNA-binding domain"/>
    <property type="match status" value="1"/>
</dbReference>
<dbReference type="RefSeq" id="WP_037567956.1">
    <property type="nucleotide sequence ID" value="NZ_BBJS01000049.1"/>
</dbReference>
<accession>A0A0C9N633</accession>
<keyword evidence="2" id="KW-0805">Transcription regulation</keyword>
<keyword evidence="1" id="KW-0678">Repressor</keyword>
<dbReference type="Proteomes" id="UP000032025">
    <property type="component" value="Unassembled WGS sequence"/>
</dbReference>
<dbReference type="PROSITE" id="PS51000">
    <property type="entry name" value="HTH_DEOR_2"/>
    <property type="match status" value="1"/>
</dbReference>
<dbReference type="GeneID" id="78526058"/>
<dbReference type="InterPro" id="IPR036390">
    <property type="entry name" value="WH_DNA-bd_sf"/>
</dbReference>
<evidence type="ECO:0000259" key="4">
    <source>
        <dbReference type="PROSITE" id="PS51000"/>
    </source>
</evidence>
<dbReference type="InterPro" id="IPR014036">
    <property type="entry name" value="DeoR-like_C"/>
</dbReference>
<keyword evidence="6" id="KW-1185">Reference proteome</keyword>
<evidence type="ECO:0000313" key="5">
    <source>
        <dbReference type="EMBL" id="GAN14969.1"/>
    </source>
</evidence>
<dbReference type="InterPro" id="IPR001034">
    <property type="entry name" value="DeoR_HTH"/>
</dbReference>
<dbReference type="SMART" id="SM00420">
    <property type="entry name" value="HTH_DEOR"/>
    <property type="match status" value="1"/>
</dbReference>
<reference evidence="5 6" key="1">
    <citation type="submission" date="2014-08" db="EMBL/GenBank/DDBJ databases">
        <title>Whole genome shotgun sequence of Sphingomonas paucimobilis NBRC 13935.</title>
        <authorList>
            <person name="Hosoyama A."/>
            <person name="Hashimoto M."/>
            <person name="Hosoyama Y."/>
            <person name="Noguchi M."/>
            <person name="Uohara A."/>
            <person name="Ohji S."/>
            <person name="Katano-Makiyama Y."/>
            <person name="Ichikawa N."/>
            <person name="Kimura A."/>
            <person name="Yamazoe A."/>
            <person name="Fujita N."/>
        </authorList>
    </citation>
    <scope>NUCLEOTIDE SEQUENCE [LARGE SCALE GENOMIC DNA]</scope>
    <source>
        <strain evidence="5 6">NBRC 13935</strain>
    </source>
</reference>
<dbReference type="PRINTS" id="PR00037">
    <property type="entry name" value="HTHLACR"/>
</dbReference>
<dbReference type="PANTHER" id="PTHR30363:SF4">
    <property type="entry name" value="GLYCEROL-3-PHOSPHATE REGULON REPRESSOR"/>
    <property type="match status" value="1"/>
</dbReference>
<dbReference type="Gene3D" id="3.40.50.1360">
    <property type="match status" value="1"/>
</dbReference>
<proteinExistence type="predicted"/>
<dbReference type="InterPro" id="IPR050313">
    <property type="entry name" value="Carb_Metab_HTH_regulators"/>
</dbReference>
<keyword evidence="3" id="KW-0804">Transcription</keyword>
<dbReference type="EMBL" id="BBJS01000049">
    <property type="protein sequence ID" value="GAN14969.1"/>
    <property type="molecule type" value="Genomic_DNA"/>
</dbReference>
<dbReference type="InterPro" id="IPR037171">
    <property type="entry name" value="NagB/RpiA_transferase-like"/>
</dbReference>
<dbReference type="SMART" id="SM01134">
    <property type="entry name" value="DeoRC"/>
    <property type="match status" value="1"/>
</dbReference>
<dbReference type="Pfam" id="PF00455">
    <property type="entry name" value="DeoRC"/>
    <property type="match status" value="1"/>
</dbReference>
<dbReference type="SUPFAM" id="SSF46785">
    <property type="entry name" value="Winged helix' DNA-binding domain"/>
    <property type="match status" value="1"/>
</dbReference>
<name>A0A0C9N633_SPHPI</name>
<sequence>MADIPLARRDDIAARLAAGQPVNSGVLATEFGVSEDAIRRDLRALAAAGLCRRVYGGALPLASGVVPFSDRLGADVERKRALARAAMPLVAPGSFLFLDNGSTSLVVAEELPRDSDLIAATSSIEIAATLAARGDVQIHMVGGEVDTVIGGSIDGMAIEAVTRLNIDTCFLGVCALSADGGVSAFDAADATFKRVLVARSRCTLILATNEKIGAQGPHRIAALNNATRVIVEYDADEAALDRLRAAGAKIDRARPSPEF</sequence>
<dbReference type="InterPro" id="IPR036388">
    <property type="entry name" value="WH-like_DNA-bd_sf"/>
</dbReference>
<evidence type="ECO:0000256" key="2">
    <source>
        <dbReference type="ARBA" id="ARBA00023015"/>
    </source>
</evidence>
<dbReference type="Pfam" id="PF08220">
    <property type="entry name" value="HTH_DeoR"/>
    <property type="match status" value="1"/>
</dbReference>
<evidence type="ECO:0000313" key="6">
    <source>
        <dbReference type="Proteomes" id="UP000032025"/>
    </source>
</evidence>
<dbReference type="PANTHER" id="PTHR30363">
    <property type="entry name" value="HTH-TYPE TRANSCRIPTIONAL REGULATOR SRLR-RELATED"/>
    <property type="match status" value="1"/>
</dbReference>
<comment type="caution">
    <text evidence="5">The sequence shown here is derived from an EMBL/GenBank/DDBJ whole genome shotgun (WGS) entry which is preliminary data.</text>
</comment>
<evidence type="ECO:0000256" key="3">
    <source>
        <dbReference type="ARBA" id="ARBA00023163"/>
    </source>
</evidence>
<protein>
    <submittedName>
        <fullName evidence="5">DNA, contig: SP649</fullName>
    </submittedName>
</protein>
<feature type="domain" description="HTH deoR-type" evidence="4">
    <location>
        <begin position="5"/>
        <end position="60"/>
    </location>
</feature>
<evidence type="ECO:0000256" key="1">
    <source>
        <dbReference type="ARBA" id="ARBA00022491"/>
    </source>
</evidence>
<gene>
    <name evidence="5" type="ORF">SP6_49_00030</name>
</gene>
<dbReference type="GO" id="GO:0003700">
    <property type="term" value="F:DNA-binding transcription factor activity"/>
    <property type="evidence" value="ECO:0007669"/>
    <property type="project" value="InterPro"/>
</dbReference>
<organism evidence="5 6">
    <name type="scientific">Sphingomonas paucimobilis NBRC 13935</name>
    <dbReference type="NCBI Taxonomy" id="1219050"/>
    <lineage>
        <taxon>Bacteria</taxon>
        <taxon>Pseudomonadati</taxon>
        <taxon>Pseudomonadota</taxon>
        <taxon>Alphaproteobacteria</taxon>
        <taxon>Sphingomonadales</taxon>
        <taxon>Sphingomonadaceae</taxon>
        <taxon>Sphingomonas</taxon>
    </lineage>
</organism>
<dbReference type="SUPFAM" id="SSF100950">
    <property type="entry name" value="NagB/RpiA/CoA transferase-like"/>
    <property type="match status" value="1"/>
</dbReference>